<keyword evidence="1" id="KW-0521">NADP</keyword>
<reference evidence="3" key="1">
    <citation type="submission" date="2025-08" db="UniProtKB">
        <authorList>
            <consortium name="RefSeq"/>
        </authorList>
    </citation>
    <scope>IDENTIFICATION</scope>
</reference>
<keyword evidence="1" id="KW-0808">Transferase</keyword>
<protein>
    <recommendedName>
        <fullName evidence="1">NAD kinase 2, mitochondrial</fullName>
        <ecNumber evidence="1">2.7.1.23</ecNumber>
    </recommendedName>
    <alternativeName>
        <fullName evidence="1">NAD kinase domain-containing protein 1, mitochondrial</fullName>
    </alternativeName>
</protein>
<keyword evidence="2" id="KW-1185">Reference proteome</keyword>
<keyword evidence="1" id="KW-0496">Mitochondrion</keyword>
<evidence type="ECO:0000313" key="3">
    <source>
        <dbReference type="RefSeq" id="XP_014662053.1"/>
    </source>
</evidence>
<comment type="catalytic activity">
    <reaction evidence="1">
        <text>NAD(+) + ATP = ADP + NADP(+) + H(+)</text>
        <dbReference type="Rhea" id="RHEA:18629"/>
        <dbReference type="ChEBI" id="CHEBI:15378"/>
        <dbReference type="ChEBI" id="CHEBI:30616"/>
        <dbReference type="ChEBI" id="CHEBI:57540"/>
        <dbReference type="ChEBI" id="CHEBI:58349"/>
        <dbReference type="ChEBI" id="CHEBI:456216"/>
        <dbReference type="EC" id="2.7.1.23"/>
    </reaction>
</comment>
<dbReference type="PIRSF" id="PIRSF017565">
    <property type="entry name" value="Kin_ATP-NAD_euk"/>
    <property type="match status" value="1"/>
</dbReference>
<dbReference type="Gene3D" id="3.40.50.10330">
    <property type="entry name" value="Probable inorganic polyphosphate/atp-NAD kinase, domain 1"/>
    <property type="match status" value="1"/>
</dbReference>
<dbReference type="EC" id="2.7.1.23" evidence="1"/>
<comment type="similarity">
    <text evidence="1">Belongs to the NAD kinase family.</text>
</comment>
<dbReference type="InterPro" id="IPR012355">
    <property type="entry name" value="NADK2_mit"/>
</dbReference>
<keyword evidence="1" id="KW-0067">ATP-binding</keyword>
<comment type="subunit">
    <text evidence="1">Homodimer.</text>
</comment>
<keyword evidence="1" id="KW-0418">Kinase</keyword>
<accession>A0ABM1DQ32</accession>
<dbReference type="GeneID" id="106805088"/>
<evidence type="ECO:0000313" key="2">
    <source>
        <dbReference type="Proteomes" id="UP000695022"/>
    </source>
</evidence>
<name>A0ABM1DQ32_PRICU</name>
<gene>
    <name evidence="3" type="primary">LOC106805088</name>
</gene>
<proteinExistence type="inferred from homology"/>
<dbReference type="Proteomes" id="UP000695022">
    <property type="component" value="Unplaced"/>
</dbReference>
<keyword evidence="1" id="KW-0547">Nucleotide-binding</keyword>
<dbReference type="PANTHER" id="PTHR13158">
    <property type="match status" value="1"/>
</dbReference>
<dbReference type="RefSeq" id="XP_014662053.1">
    <property type="nucleotide sequence ID" value="XM_014806567.1"/>
</dbReference>
<dbReference type="Gene3D" id="2.60.200.30">
    <property type="entry name" value="Probable inorganic polyphosphate/atp-NAD kinase, domain 2"/>
    <property type="match status" value="1"/>
</dbReference>
<evidence type="ECO:0000256" key="1">
    <source>
        <dbReference type="PIRNR" id="PIRNR017565"/>
    </source>
</evidence>
<dbReference type="SUPFAM" id="SSF111331">
    <property type="entry name" value="NAD kinase/diacylglycerol kinase-like"/>
    <property type="match status" value="1"/>
</dbReference>
<keyword evidence="1" id="KW-0520">NAD</keyword>
<dbReference type="InterPro" id="IPR017437">
    <property type="entry name" value="ATP-NAD_kinase_PpnK-typ_C"/>
</dbReference>
<sequence>MSENLHRILSKRFFGLQTNSKMLQLLCLRAAFKQAGASAQCECFSTSVNELNSRIPKISETVQASGGFRPSKALVLTKLTRYEFEKRRHSAYSEPQLIRNLESKGSDYKSLLQIHNNHQRAKDIVVACLQKEGIETRVVSRFGYVQEAIDWADVVFTSGGDGTFLLGASKILSRDKPIIGVTSDTKRSEGRLCLPKALSENFSEALARLLRGDFKWQWRQRIRLTMTGRGVNIVPIEFHNHQLNIPELRYFEHMREHLQSLQEQEEHEGAPVPSTSVVLPVRVLNEVFLGESLSSRVSYYEVSVDNWPSIKQKSSGLTVSTGTGSSSWHFNINRLTAQSAEQILRIACKETGCDIDFSNIALVQGICQKFNDDLNFDAAEPRMAYTVRDPIINSIFPATPSKGFAKTMTVRSRCWDACIVVDGGLSFIFNDGAMVHLEILPEDALKTVSL</sequence>
<dbReference type="InterPro" id="IPR016064">
    <property type="entry name" value="NAD/diacylglycerol_kinase_sf"/>
</dbReference>
<comment type="function">
    <text evidence="1">Mitochondrial NAD(+) kinase that phosphorylates NAD(+) to yield NADP(+). Can use both ATP or inorganic polyphosphate as the phosphoryl donor.</text>
</comment>
<dbReference type="PANTHER" id="PTHR13158:SF5">
    <property type="entry name" value="NAD KINASE 2, MITOCHONDRIAL"/>
    <property type="match status" value="1"/>
</dbReference>
<comment type="subcellular location">
    <subcellularLocation>
        <location evidence="1">Mitochondrion</location>
    </subcellularLocation>
</comment>
<organism evidence="2 3">
    <name type="scientific">Priapulus caudatus</name>
    <name type="common">Priapulid worm</name>
    <dbReference type="NCBI Taxonomy" id="37621"/>
    <lineage>
        <taxon>Eukaryota</taxon>
        <taxon>Metazoa</taxon>
        <taxon>Ecdysozoa</taxon>
        <taxon>Scalidophora</taxon>
        <taxon>Priapulida</taxon>
        <taxon>Priapulimorpha</taxon>
        <taxon>Priapulimorphida</taxon>
        <taxon>Priapulidae</taxon>
        <taxon>Priapulus</taxon>
    </lineage>
</organism>
<dbReference type="InterPro" id="IPR017438">
    <property type="entry name" value="ATP-NAD_kinase_N"/>
</dbReference>